<accession>A0ABX0IXL2</accession>
<evidence type="ECO:0000256" key="1">
    <source>
        <dbReference type="SAM" id="SignalP"/>
    </source>
</evidence>
<sequence>MKFFLLIFICLIFSSCNLNNNTSISGVDFYSKEYESKVNDSIKKMIIELGDTTVYNESYKIASLSFKGDEFYYYSQVMAVKYNYPDAYYNMFINFRYKGIELEKLSIYYLLKAYELGSKKAKNDMKYIFKNKEIPKSDDYFNLKDNTKYIKIPAY</sequence>
<gene>
    <name evidence="2" type="ORF">FIA58_021070</name>
</gene>
<reference evidence="2 3" key="3">
    <citation type="submission" date="2020-02" db="EMBL/GenBank/DDBJ databases">
        <title>Flavobacterium profundi sp. nov., isolated from a deep-sea seamount.</title>
        <authorList>
            <person name="Zhang D.-C."/>
        </authorList>
    </citation>
    <scope>NUCLEOTIDE SEQUENCE [LARGE SCALE GENOMIC DNA]</scope>
    <source>
        <strain evidence="2 3">EC11</strain>
    </source>
</reference>
<feature type="signal peptide" evidence="1">
    <location>
        <begin position="1"/>
        <end position="20"/>
    </location>
</feature>
<reference evidence="2 3" key="2">
    <citation type="submission" date="2019-05" db="EMBL/GenBank/DDBJ databases">
        <authorList>
            <person name="Lianzixin W."/>
        </authorList>
    </citation>
    <scope>NUCLEOTIDE SEQUENCE [LARGE SCALE GENOMIC DNA]</scope>
    <source>
        <strain evidence="2 3">EC11</strain>
    </source>
</reference>
<evidence type="ECO:0000313" key="2">
    <source>
        <dbReference type="EMBL" id="NHN28173.1"/>
    </source>
</evidence>
<dbReference type="Proteomes" id="UP000817854">
    <property type="component" value="Unassembled WGS sequence"/>
</dbReference>
<reference evidence="3" key="1">
    <citation type="submission" date="2019-05" db="EMBL/GenBank/DDBJ databases">
        <title>Flavobacterium profundi sp. nov., isolated from a deep-sea seamount.</title>
        <authorList>
            <person name="Zhang D.-C."/>
        </authorList>
    </citation>
    <scope>NUCLEOTIDE SEQUENCE [LARGE SCALE GENOMIC DNA]</scope>
    <source>
        <strain evidence="3">EC11</strain>
    </source>
</reference>
<evidence type="ECO:0000313" key="3">
    <source>
        <dbReference type="Proteomes" id="UP000817854"/>
    </source>
</evidence>
<keyword evidence="3" id="KW-1185">Reference proteome</keyword>
<dbReference type="RefSeq" id="WP_140964669.1">
    <property type="nucleotide sequence ID" value="NZ_VEVQ02000036.1"/>
</dbReference>
<dbReference type="PROSITE" id="PS51257">
    <property type="entry name" value="PROKAR_LIPOPROTEIN"/>
    <property type="match status" value="1"/>
</dbReference>
<evidence type="ECO:0008006" key="4">
    <source>
        <dbReference type="Google" id="ProtNLM"/>
    </source>
</evidence>
<name>A0ABX0IXL2_9FLAO</name>
<comment type="caution">
    <text evidence="2">The sequence shown here is derived from an EMBL/GenBank/DDBJ whole genome shotgun (WGS) entry which is preliminary data.</text>
</comment>
<protein>
    <recommendedName>
        <fullName evidence="4">Lipoprotein</fullName>
    </recommendedName>
</protein>
<feature type="chain" id="PRO_5047189668" description="Lipoprotein" evidence="1">
    <location>
        <begin position="21"/>
        <end position="155"/>
    </location>
</feature>
<proteinExistence type="predicted"/>
<dbReference type="EMBL" id="VEVQ02000036">
    <property type="protein sequence ID" value="NHN28173.1"/>
    <property type="molecule type" value="Genomic_DNA"/>
</dbReference>
<keyword evidence="1" id="KW-0732">Signal</keyword>
<organism evidence="2 3">
    <name type="scientific">Flavobacterium jejuense</name>
    <dbReference type="NCBI Taxonomy" id="1544455"/>
    <lineage>
        <taxon>Bacteria</taxon>
        <taxon>Pseudomonadati</taxon>
        <taxon>Bacteroidota</taxon>
        <taxon>Flavobacteriia</taxon>
        <taxon>Flavobacteriales</taxon>
        <taxon>Flavobacteriaceae</taxon>
        <taxon>Flavobacterium</taxon>
    </lineage>
</organism>